<dbReference type="Proteomes" id="UP000812966">
    <property type="component" value="Unassembled WGS sequence"/>
</dbReference>
<evidence type="ECO:0000259" key="7">
    <source>
        <dbReference type="PROSITE" id="PS50115"/>
    </source>
</evidence>
<feature type="compositionally biased region" description="Low complexity" evidence="6">
    <location>
        <begin position="325"/>
        <end position="337"/>
    </location>
</feature>
<keyword evidence="2" id="KW-0479">Metal-binding</keyword>
<keyword evidence="3 5" id="KW-0863">Zinc-finger</keyword>
<evidence type="ECO:0000313" key="8">
    <source>
        <dbReference type="EMBL" id="KAG7567044.1"/>
    </source>
</evidence>
<dbReference type="PROSITE" id="PS50115">
    <property type="entry name" value="ARFGAP"/>
    <property type="match status" value="1"/>
</dbReference>
<evidence type="ECO:0000256" key="5">
    <source>
        <dbReference type="PROSITE-ProRule" id="PRU00288"/>
    </source>
</evidence>
<keyword evidence="1" id="KW-0343">GTPase activation</keyword>
<evidence type="ECO:0000313" key="9">
    <source>
        <dbReference type="Proteomes" id="UP000812966"/>
    </source>
</evidence>
<evidence type="ECO:0000256" key="1">
    <source>
        <dbReference type="ARBA" id="ARBA00022468"/>
    </source>
</evidence>
<sequence length="507" mass="53668">MPEEPTKQQTVAFFAHEKAQKANKMCFDCHAKNPTWASAPFGVYICLDCSSVHRNMGVHISFVRSTNLDSWTLSQLRIMKVGGNASATDFFTRHGGSSLLTSSDAKARYSSSVAERYKAELEKRKREDEFKCPEGIRIEGVDLNKTVGGTGSGAASRTGTPVAGGKAGEEGGGDDDFFSTWDKTSSKPAAPVAQKPATSGVPGIGVARPAAGPRTVTSSSLRAGTTGGASTTSGTTKAPSRLGATRLATNTSTTTMSSTTGSAPRASKLGAKRAAAPINFEEAQKRALEEEERVKRLGYDRKKEEEEAKERERKEAEQRQRNAESSRSSTPLGGSSSAARSAVQEKPKPVRLGFGATAATAAAATAGAGAAIAAKKYAEVDESNYQDSSKYGNQKAISSDQYFGRGSYDPAAAAEAKSRLQNFSGATAISSNAYHGRPEEDEDNTLADEGGLLGELGQNETVAQLERGIRDMAGRLMANPDVQNLGESLRTGALRFGDYLQQMSEQR</sequence>
<dbReference type="PANTHER" id="PTHR45686">
    <property type="entry name" value="ADP-RIBOSYLATION FACTOR GTPASE ACTIVATING PROTEIN 3, ISOFORM H-RELATED"/>
    <property type="match status" value="1"/>
</dbReference>
<feature type="compositionally biased region" description="Low complexity" evidence="6">
    <location>
        <begin position="217"/>
        <end position="236"/>
    </location>
</feature>
<dbReference type="SMART" id="SM00105">
    <property type="entry name" value="ArfGap"/>
    <property type="match status" value="1"/>
</dbReference>
<dbReference type="PANTHER" id="PTHR45686:SF4">
    <property type="entry name" value="ADP-RIBOSYLATION FACTOR GTPASE ACTIVATING PROTEIN 3, ISOFORM H"/>
    <property type="match status" value="1"/>
</dbReference>
<keyword evidence="4" id="KW-0862">Zinc</keyword>
<dbReference type="AlphaFoldDB" id="A0A8K0NT15"/>
<evidence type="ECO:0000256" key="2">
    <source>
        <dbReference type="ARBA" id="ARBA00022723"/>
    </source>
</evidence>
<dbReference type="GO" id="GO:0048205">
    <property type="term" value="P:COPI coating of Golgi vesicle"/>
    <property type="evidence" value="ECO:0007669"/>
    <property type="project" value="TreeGrafter"/>
</dbReference>
<dbReference type="InterPro" id="IPR038508">
    <property type="entry name" value="ArfGAP_dom_sf"/>
</dbReference>
<comment type="caution">
    <text evidence="8">The sequence shown here is derived from an EMBL/GenBank/DDBJ whole genome shotgun (WGS) entry which is preliminary data.</text>
</comment>
<protein>
    <recommendedName>
        <fullName evidence="7">Arf-GAP domain-containing protein</fullName>
    </recommendedName>
</protein>
<evidence type="ECO:0000256" key="6">
    <source>
        <dbReference type="SAM" id="MobiDB-lite"/>
    </source>
</evidence>
<feature type="region of interest" description="Disordered" evidence="6">
    <location>
        <begin position="146"/>
        <end position="350"/>
    </location>
</feature>
<dbReference type="SUPFAM" id="SSF57863">
    <property type="entry name" value="ArfGap/RecO-like zinc finger"/>
    <property type="match status" value="1"/>
</dbReference>
<dbReference type="InterPro" id="IPR001164">
    <property type="entry name" value="ArfGAP_dom"/>
</dbReference>
<feature type="domain" description="Arf-GAP" evidence="7">
    <location>
        <begin position="8"/>
        <end position="130"/>
    </location>
</feature>
<dbReference type="EMBL" id="JABELV010000016">
    <property type="protein sequence ID" value="KAG7567044.1"/>
    <property type="molecule type" value="Genomic_DNA"/>
</dbReference>
<keyword evidence="9" id="KW-1185">Reference proteome</keyword>
<feature type="compositionally biased region" description="Low complexity" evidence="6">
    <location>
        <begin position="153"/>
        <end position="164"/>
    </location>
</feature>
<dbReference type="InterPro" id="IPR037278">
    <property type="entry name" value="ARFGAP/RecO"/>
</dbReference>
<dbReference type="GO" id="GO:0008270">
    <property type="term" value="F:zinc ion binding"/>
    <property type="evidence" value="ECO:0007669"/>
    <property type="project" value="UniProtKB-KW"/>
</dbReference>
<dbReference type="Pfam" id="PF01412">
    <property type="entry name" value="ArfGap"/>
    <property type="match status" value="1"/>
</dbReference>
<feature type="region of interest" description="Disordered" evidence="6">
    <location>
        <begin position="431"/>
        <end position="459"/>
    </location>
</feature>
<dbReference type="GO" id="GO:0000139">
    <property type="term" value="C:Golgi membrane"/>
    <property type="evidence" value="ECO:0007669"/>
    <property type="project" value="GOC"/>
</dbReference>
<dbReference type="GO" id="GO:0005096">
    <property type="term" value="F:GTPase activator activity"/>
    <property type="evidence" value="ECO:0007669"/>
    <property type="project" value="UniProtKB-KW"/>
</dbReference>
<reference evidence="8" key="1">
    <citation type="submission" date="2020-04" db="EMBL/GenBank/DDBJ databases">
        <title>Analysis of mating type loci in Filobasidium floriforme.</title>
        <authorList>
            <person name="Nowrousian M."/>
        </authorList>
    </citation>
    <scope>NUCLEOTIDE SEQUENCE</scope>
    <source>
        <strain evidence="8">CBS 6242</strain>
    </source>
</reference>
<accession>A0A8K0NT15</accession>
<proteinExistence type="predicted"/>
<feature type="compositionally biased region" description="Basic and acidic residues" evidence="6">
    <location>
        <begin position="282"/>
        <end position="324"/>
    </location>
</feature>
<dbReference type="Gene3D" id="1.10.220.150">
    <property type="entry name" value="Arf GTPase activating protein"/>
    <property type="match status" value="1"/>
</dbReference>
<dbReference type="CDD" id="cd08831">
    <property type="entry name" value="ArfGap_ArfGap2_3_like"/>
    <property type="match status" value="1"/>
</dbReference>
<dbReference type="PRINTS" id="PR00405">
    <property type="entry name" value="REVINTRACTNG"/>
</dbReference>
<evidence type="ECO:0000256" key="3">
    <source>
        <dbReference type="ARBA" id="ARBA00022771"/>
    </source>
</evidence>
<name>A0A8K0NT15_9TREE</name>
<organism evidence="8 9">
    <name type="scientific">Filobasidium floriforme</name>
    <dbReference type="NCBI Taxonomy" id="5210"/>
    <lineage>
        <taxon>Eukaryota</taxon>
        <taxon>Fungi</taxon>
        <taxon>Dikarya</taxon>
        <taxon>Basidiomycota</taxon>
        <taxon>Agaricomycotina</taxon>
        <taxon>Tremellomycetes</taxon>
        <taxon>Filobasidiales</taxon>
        <taxon>Filobasidiaceae</taxon>
        <taxon>Filobasidium</taxon>
    </lineage>
</organism>
<gene>
    <name evidence="8" type="ORF">FFLO_01170</name>
</gene>
<feature type="compositionally biased region" description="Low complexity" evidence="6">
    <location>
        <begin position="249"/>
        <end position="262"/>
    </location>
</feature>
<evidence type="ECO:0000256" key="4">
    <source>
        <dbReference type="ARBA" id="ARBA00022833"/>
    </source>
</evidence>